<reference evidence="2 3" key="1">
    <citation type="journal article" date="2021" name="Nat. Commun.">
        <title>Genetic determinants of endophytism in the Arabidopsis root mycobiome.</title>
        <authorList>
            <person name="Mesny F."/>
            <person name="Miyauchi S."/>
            <person name="Thiergart T."/>
            <person name="Pickel B."/>
            <person name="Atanasova L."/>
            <person name="Karlsson M."/>
            <person name="Huettel B."/>
            <person name="Barry K.W."/>
            <person name="Haridas S."/>
            <person name="Chen C."/>
            <person name="Bauer D."/>
            <person name="Andreopoulos W."/>
            <person name="Pangilinan J."/>
            <person name="LaButti K."/>
            <person name="Riley R."/>
            <person name="Lipzen A."/>
            <person name="Clum A."/>
            <person name="Drula E."/>
            <person name="Henrissat B."/>
            <person name="Kohler A."/>
            <person name="Grigoriev I.V."/>
            <person name="Martin F.M."/>
            <person name="Hacquard S."/>
        </authorList>
    </citation>
    <scope>NUCLEOTIDE SEQUENCE [LARGE SCALE GENOMIC DNA]</scope>
    <source>
        <strain evidence="2 3">MPI-CAGE-CH-0241</strain>
    </source>
</reference>
<gene>
    <name evidence="2" type="ORF">B0T10DRAFT_187701</name>
</gene>
<evidence type="ECO:0000313" key="3">
    <source>
        <dbReference type="Proteomes" id="UP000777438"/>
    </source>
</evidence>
<accession>A0A9P8WFR4</accession>
<protein>
    <submittedName>
        <fullName evidence="2">Uncharacterized protein</fullName>
    </submittedName>
</protein>
<comment type="caution">
    <text evidence="2">The sequence shown here is derived from an EMBL/GenBank/DDBJ whole genome shotgun (WGS) entry which is preliminary data.</text>
</comment>
<keyword evidence="3" id="KW-1185">Reference proteome</keyword>
<dbReference type="EMBL" id="JAGPYM010000003">
    <property type="protein sequence ID" value="KAH6897498.1"/>
    <property type="molecule type" value="Genomic_DNA"/>
</dbReference>
<name>A0A9P8WFR4_9HYPO</name>
<evidence type="ECO:0000256" key="1">
    <source>
        <dbReference type="SAM" id="MobiDB-lite"/>
    </source>
</evidence>
<dbReference type="Proteomes" id="UP000777438">
    <property type="component" value="Unassembled WGS sequence"/>
</dbReference>
<dbReference type="OrthoDB" id="5084700at2759"/>
<dbReference type="AlphaFoldDB" id="A0A9P8WFR4"/>
<feature type="region of interest" description="Disordered" evidence="1">
    <location>
        <begin position="406"/>
        <end position="475"/>
    </location>
</feature>
<feature type="compositionally biased region" description="Low complexity" evidence="1">
    <location>
        <begin position="457"/>
        <end position="472"/>
    </location>
</feature>
<sequence>MGQSYHYFVPSEEHRPSQAYRSRISTSSIAQLVSKFESLDTEQCPHRHRHSDTGFINGSSCVNLGRQLCEHYGTNTISTDQLTFENFCNAQGNDSTSLSRACLSSVELTAQPCFKLHRSQSLKTKPSGSFGLVAFGERHRSVAERRRIFETGPAIPSSHPLKLLSPSKSVNVSSLPTAHPKLTIPRVPINRKPKSTDLSPTSPLGLYIPQPRGETKHVHTASTDVSRLHFETPPEYAAYELEATSKDNEHASSIGPYEQISDPGREALYTPPGNPQDAYRGPHTDPLAAKRQSMTEKGPGYRSNRSKSPSSVGFKHPTWLENAERMASSLSASTSRGELVTDLQIRRHPKVYRPKSKHYQPPASIKVNAMTGPIVSGPGSKVSALRQRFDLSKNSTTLTMSFIPRRRGRATPTKGSRFAPLSLHQKSETTTNLGHVDSQEQTSRDDGAQAGNVALATPTSTGTRRTTNKGTSPLKDKIGLFESLGHRDGDDDFEATSHLTRRVLGKGRSHGVKSAIRRFSASFRKSSSEWSTTSPPEFLVPSQQTLTEKHPGHTDKAFRSSFNHEAPRRETEETLRRDIRTKNKGEKVKIPSPRRQSYHGNGEGGIRFPLAGMVKPKLSSHANIGHRRRSSTGSNRHSWLHESGINDTTQAASRNIGRRIMSRSSGPFISKARCALEQPVPVRANELKRLISMCKSRVARQSSSGDKVWRDG</sequence>
<evidence type="ECO:0000313" key="2">
    <source>
        <dbReference type="EMBL" id="KAH6897498.1"/>
    </source>
</evidence>
<feature type="region of interest" description="Disordered" evidence="1">
    <location>
        <begin position="246"/>
        <end position="359"/>
    </location>
</feature>
<feature type="region of interest" description="Disordered" evidence="1">
    <location>
        <begin position="619"/>
        <end position="641"/>
    </location>
</feature>
<proteinExistence type="predicted"/>
<organism evidence="2 3">
    <name type="scientific">Thelonectria olida</name>
    <dbReference type="NCBI Taxonomy" id="1576542"/>
    <lineage>
        <taxon>Eukaryota</taxon>
        <taxon>Fungi</taxon>
        <taxon>Dikarya</taxon>
        <taxon>Ascomycota</taxon>
        <taxon>Pezizomycotina</taxon>
        <taxon>Sordariomycetes</taxon>
        <taxon>Hypocreomycetidae</taxon>
        <taxon>Hypocreales</taxon>
        <taxon>Nectriaceae</taxon>
        <taxon>Thelonectria</taxon>
    </lineage>
</organism>
<feature type="compositionally biased region" description="Basic residues" evidence="1">
    <location>
        <begin position="346"/>
        <end position="358"/>
    </location>
</feature>